<comment type="caution">
    <text evidence="7">The sequence shown here is derived from an EMBL/GenBank/DDBJ whole genome shotgun (WGS) entry which is preliminary data.</text>
</comment>
<dbReference type="SUPFAM" id="SSF53335">
    <property type="entry name" value="S-adenosyl-L-methionine-dependent methyltransferases"/>
    <property type="match status" value="1"/>
</dbReference>
<dbReference type="Proteomes" id="UP000283841">
    <property type="component" value="Unassembled WGS sequence"/>
</dbReference>
<dbReference type="VEuPathDB" id="FungiDB:C8Q69DRAFT_487481"/>
<gene>
    <name evidence="7" type="ORF">C8Q69DRAFT_487481</name>
</gene>
<evidence type="ECO:0000256" key="5">
    <source>
        <dbReference type="PROSITE-ProRule" id="PRU01016"/>
    </source>
</evidence>
<evidence type="ECO:0000313" key="8">
    <source>
        <dbReference type="Proteomes" id="UP000283841"/>
    </source>
</evidence>
<dbReference type="PROSITE" id="PS00095">
    <property type="entry name" value="C5_MTASE_2"/>
    <property type="match status" value="1"/>
</dbReference>
<dbReference type="Gene3D" id="3.90.120.10">
    <property type="entry name" value="DNA Methylase, subunit A, domain 2"/>
    <property type="match status" value="1"/>
</dbReference>
<accession>A0A443HQE8</accession>
<dbReference type="EC" id="2.1.1.37" evidence="1"/>
<proteinExistence type="inferred from homology"/>
<evidence type="ECO:0000256" key="2">
    <source>
        <dbReference type="ARBA" id="ARBA00022603"/>
    </source>
</evidence>
<reference evidence="7 8" key="1">
    <citation type="journal article" date="2018" name="Front. Microbiol.">
        <title>Genomic and genetic insights into a cosmopolitan fungus, Paecilomyces variotii (Eurotiales).</title>
        <authorList>
            <person name="Urquhart A.S."/>
            <person name="Mondo S.J."/>
            <person name="Makela M.R."/>
            <person name="Hane J.K."/>
            <person name="Wiebenga A."/>
            <person name="He G."/>
            <person name="Mihaltcheva S."/>
            <person name="Pangilinan J."/>
            <person name="Lipzen A."/>
            <person name="Barry K."/>
            <person name="de Vries R.P."/>
            <person name="Grigoriev I.V."/>
            <person name="Idnurm A."/>
        </authorList>
    </citation>
    <scope>NUCLEOTIDE SEQUENCE [LARGE SCALE GENOMIC DNA]</scope>
    <source>
        <strain evidence="7 8">CBS 101075</strain>
    </source>
</reference>
<dbReference type="InterPro" id="IPR001525">
    <property type="entry name" value="C5_MeTfrase"/>
</dbReference>
<name>A0A443HQE8_BYSSP</name>
<organism evidence="7 8">
    <name type="scientific">Byssochlamys spectabilis</name>
    <name type="common">Paecilomyces variotii</name>
    <dbReference type="NCBI Taxonomy" id="264951"/>
    <lineage>
        <taxon>Eukaryota</taxon>
        <taxon>Fungi</taxon>
        <taxon>Dikarya</taxon>
        <taxon>Ascomycota</taxon>
        <taxon>Pezizomycotina</taxon>
        <taxon>Eurotiomycetes</taxon>
        <taxon>Eurotiomycetidae</taxon>
        <taxon>Eurotiales</taxon>
        <taxon>Thermoascaceae</taxon>
        <taxon>Paecilomyces</taxon>
    </lineage>
</organism>
<dbReference type="PROSITE" id="PS51679">
    <property type="entry name" value="SAM_MT_C5"/>
    <property type="match status" value="1"/>
</dbReference>
<dbReference type="GO" id="GO:0044027">
    <property type="term" value="P:negative regulation of gene expression via chromosomal CpG island methylation"/>
    <property type="evidence" value="ECO:0007669"/>
    <property type="project" value="TreeGrafter"/>
</dbReference>
<dbReference type="STRING" id="264951.A0A443HQE8"/>
<dbReference type="PANTHER" id="PTHR10629">
    <property type="entry name" value="CYTOSINE-SPECIFIC METHYLTRANSFERASE"/>
    <property type="match status" value="1"/>
</dbReference>
<dbReference type="InterPro" id="IPR029063">
    <property type="entry name" value="SAM-dependent_MTases_sf"/>
</dbReference>
<dbReference type="AlphaFoldDB" id="A0A443HQE8"/>
<sequence length="666" mass="73948">MPPSSPPGSLSNPIQIDDESDCDVGRPYGHHRKSPAAYTSRGQSIVSDNSSTITDGSETVVNDPDAQCFLRSLSPRSAISIQRASSNRVGSPASREAVPEVIDLTDDLDDLDRPFQPGEYLTDARVSRAARTTVITDSPEASPFRGPEGEPQVTPFFWDQGSCYSAGQSVELHDGTFLRIIHIFQERSGRVFLNGQRFRRLETMDSRHPKWVNELCWIISEHPESHVHEDVPLGRVKRFRVLHLTNARYPCNSSMRRRGELYCRLKETTVAGKSNTETGEGAIEYLSATEADDGYSVPHHVLRRNWRGDPEPFGSAKKARYSANTVIDLEGPVAVDLTQPSNGVGRTKDSRQYTFGDGFCGAGGVSRGAVEAGLSIKWAFDKSHHAIESYGPNFPDVVCEVADVTNFLTNHPSELKVDVSHGSPPCQTFSPAHTINGRNDDANSACIFSCRDIIERSKPRIHTMEETSGLSERHRETFFAVIQDFVEIGYSVRCGVLDCSQYGVPQSRKRLFIIASGPGEDLPQFPRPTHGDRNSRLLPYTTIETMISRIPRDAPDHDVMGALERGRRNGFKRPFDPRTQARTITCGGGENNHHPSGKRGFTNREFACLQTFPLNHHFGPREVRKQIGNAVPPAVARALYREIIKSLRRTDEAELQVAASEQSMHC</sequence>
<dbReference type="GO" id="GO:0003677">
    <property type="term" value="F:DNA binding"/>
    <property type="evidence" value="ECO:0007669"/>
    <property type="project" value="TreeGrafter"/>
</dbReference>
<feature type="region of interest" description="Disordered" evidence="6">
    <location>
        <begin position="1"/>
        <end position="59"/>
    </location>
</feature>
<evidence type="ECO:0000256" key="6">
    <source>
        <dbReference type="SAM" id="MobiDB-lite"/>
    </source>
</evidence>
<keyword evidence="4 5" id="KW-0949">S-adenosyl-L-methionine</keyword>
<dbReference type="InterPro" id="IPR050390">
    <property type="entry name" value="C5-Methyltransferase"/>
</dbReference>
<evidence type="ECO:0000256" key="1">
    <source>
        <dbReference type="ARBA" id="ARBA00011975"/>
    </source>
</evidence>
<dbReference type="GO" id="GO:0005634">
    <property type="term" value="C:nucleus"/>
    <property type="evidence" value="ECO:0007669"/>
    <property type="project" value="TreeGrafter"/>
</dbReference>
<evidence type="ECO:0000256" key="4">
    <source>
        <dbReference type="ARBA" id="ARBA00022691"/>
    </source>
</evidence>
<protein>
    <recommendedName>
        <fullName evidence="1">DNA (cytosine-5-)-methyltransferase</fullName>
        <ecNumber evidence="1">2.1.1.37</ecNumber>
    </recommendedName>
</protein>
<keyword evidence="8" id="KW-1185">Reference proteome</keyword>
<dbReference type="GO" id="GO:0003886">
    <property type="term" value="F:DNA (cytosine-5-)-methyltransferase activity"/>
    <property type="evidence" value="ECO:0007669"/>
    <property type="project" value="UniProtKB-EC"/>
</dbReference>
<comment type="similarity">
    <text evidence="5">Belongs to the class I-like SAM-binding methyltransferase superfamily. C5-methyltransferase family.</text>
</comment>
<feature type="region of interest" description="Disordered" evidence="6">
    <location>
        <begin position="568"/>
        <end position="598"/>
    </location>
</feature>
<dbReference type="Gene3D" id="3.40.50.150">
    <property type="entry name" value="Vaccinia Virus protein VP39"/>
    <property type="match status" value="1"/>
</dbReference>
<dbReference type="PRINTS" id="PR00105">
    <property type="entry name" value="C5METTRFRASE"/>
</dbReference>
<dbReference type="Pfam" id="PF00145">
    <property type="entry name" value="DNA_methylase"/>
    <property type="match status" value="2"/>
</dbReference>
<dbReference type="GO" id="GO:0032259">
    <property type="term" value="P:methylation"/>
    <property type="evidence" value="ECO:0007669"/>
    <property type="project" value="UniProtKB-KW"/>
</dbReference>
<feature type="active site" evidence="5">
    <location>
        <position position="426"/>
    </location>
</feature>
<evidence type="ECO:0000313" key="7">
    <source>
        <dbReference type="EMBL" id="RWQ94068.1"/>
    </source>
</evidence>
<feature type="compositionally biased region" description="Polar residues" evidence="6">
    <location>
        <begin position="40"/>
        <end position="59"/>
    </location>
</feature>
<dbReference type="EMBL" id="RCNU01000008">
    <property type="protein sequence ID" value="RWQ94068.1"/>
    <property type="molecule type" value="Genomic_DNA"/>
</dbReference>
<dbReference type="InterPro" id="IPR031303">
    <property type="entry name" value="C5_meth_CS"/>
</dbReference>
<keyword evidence="2 5" id="KW-0489">Methyltransferase</keyword>
<keyword evidence="3 5" id="KW-0808">Transferase</keyword>
<dbReference type="PANTHER" id="PTHR10629:SF52">
    <property type="entry name" value="DNA (CYTOSINE-5)-METHYLTRANSFERASE 1"/>
    <property type="match status" value="1"/>
</dbReference>
<evidence type="ECO:0000256" key="3">
    <source>
        <dbReference type="ARBA" id="ARBA00022679"/>
    </source>
</evidence>
<dbReference type="RefSeq" id="XP_028483713.1">
    <property type="nucleotide sequence ID" value="XM_028631987.1"/>
</dbReference>
<dbReference type="GeneID" id="39601264"/>